<dbReference type="Pfam" id="PF13481">
    <property type="entry name" value="AAA_25"/>
    <property type="match status" value="1"/>
</dbReference>
<dbReference type="SUPFAM" id="SSF52540">
    <property type="entry name" value="P-loop containing nucleoside triphosphate hydrolases"/>
    <property type="match status" value="1"/>
</dbReference>
<reference evidence="12" key="1">
    <citation type="submission" date="2018-05" db="EMBL/GenBank/DDBJ databases">
        <authorList>
            <person name="Lanie J.A."/>
            <person name="Ng W.-L."/>
            <person name="Kazmierczak K.M."/>
            <person name="Andrzejewski T.M."/>
            <person name="Davidsen T.M."/>
            <person name="Wayne K.J."/>
            <person name="Tettelin H."/>
            <person name="Glass J.I."/>
            <person name="Rusch D."/>
            <person name="Podicherti R."/>
            <person name="Tsui H.-C.T."/>
            <person name="Winkler M.E."/>
        </authorList>
    </citation>
    <scope>NUCLEOTIDE SEQUENCE</scope>
</reference>
<evidence type="ECO:0000256" key="4">
    <source>
        <dbReference type="ARBA" id="ARBA00022771"/>
    </source>
</evidence>
<dbReference type="PRINTS" id="PR01874">
    <property type="entry name" value="DNAREPAIRADA"/>
</dbReference>
<dbReference type="GO" id="GO:0004176">
    <property type="term" value="F:ATP-dependent peptidase activity"/>
    <property type="evidence" value="ECO:0007669"/>
    <property type="project" value="InterPro"/>
</dbReference>
<dbReference type="GO" id="GO:0006508">
    <property type="term" value="P:proteolysis"/>
    <property type="evidence" value="ECO:0007669"/>
    <property type="project" value="InterPro"/>
</dbReference>
<dbReference type="Gene3D" id="3.30.230.10">
    <property type="match status" value="1"/>
</dbReference>
<evidence type="ECO:0000256" key="1">
    <source>
        <dbReference type="ARBA" id="ARBA00022723"/>
    </source>
</evidence>
<gene>
    <name evidence="12" type="ORF">METZ01_LOCUS47112</name>
</gene>
<dbReference type="InterPro" id="IPR014721">
    <property type="entry name" value="Ribsml_uS5_D2-typ_fold_subgr"/>
</dbReference>
<dbReference type="Pfam" id="PF05362">
    <property type="entry name" value="Lon_C"/>
    <property type="match status" value="1"/>
</dbReference>
<dbReference type="Pfam" id="PF18073">
    <property type="entry name" value="Zn_ribbon_LapB"/>
    <property type="match status" value="1"/>
</dbReference>
<organism evidence="12">
    <name type="scientific">marine metagenome</name>
    <dbReference type="NCBI Taxonomy" id="408172"/>
    <lineage>
        <taxon>unclassified sequences</taxon>
        <taxon>metagenomes</taxon>
        <taxon>ecological metagenomes</taxon>
    </lineage>
</organism>
<evidence type="ECO:0000259" key="11">
    <source>
        <dbReference type="PROSITE" id="PS50162"/>
    </source>
</evidence>
<dbReference type="PANTHER" id="PTHR32472:SF10">
    <property type="entry name" value="DNA REPAIR PROTEIN RADA-LIKE PROTEIN"/>
    <property type="match status" value="1"/>
</dbReference>
<name>A0A381RTF1_9ZZZZ</name>
<dbReference type="GO" id="GO:0005524">
    <property type="term" value="F:ATP binding"/>
    <property type="evidence" value="ECO:0007669"/>
    <property type="project" value="UniProtKB-KW"/>
</dbReference>
<dbReference type="AlphaFoldDB" id="A0A381RTF1"/>
<evidence type="ECO:0000256" key="5">
    <source>
        <dbReference type="ARBA" id="ARBA00022801"/>
    </source>
</evidence>
<dbReference type="CDD" id="cd01121">
    <property type="entry name" value="RadA_SMS_N"/>
    <property type="match status" value="1"/>
</dbReference>
<dbReference type="InterPro" id="IPR003593">
    <property type="entry name" value="AAA+_ATPase"/>
</dbReference>
<dbReference type="InterPro" id="IPR004504">
    <property type="entry name" value="DNA_repair_RadA"/>
</dbReference>
<dbReference type="Gene3D" id="3.40.50.300">
    <property type="entry name" value="P-loop containing nucleotide triphosphate hydrolases"/>
    <property type="match status" value="1"/>
</dbReference>
<dbReference type="PANTHER" id="PTHR32472">
    <property type="entry name" value="DNA REPAIR PROTEIN RADA"/>
    <property type="match status" value="1"/>
</dbReference>
<keyword evidence="7" id="KW-0067">ATP-binding</keyword>
<evidence type="ECO:0000256" key="8">
    <source>
        <dbReference type="ARBA" id="ARBA00023016"/>
    </source>
</evidence>
<keyword evidence="8" id="KW-0346">Stress response</keyword>
<evidence type="ECO:0000256" key="10">
    <source>
        <dbReference type="ARBA" id="ARBA00023204"/>
    </source>
</evidence>
<accession>A0A381RTF1</accession>
<dbReference type="PROSITE" id="PS50162">
    <property type="entry name" value="RECA_2"/>
    <property type="match status" value="1"/>
</dbReference>
<dbReference type="HAMAP" id="MF_01498">
    <property type="entry name" value="RadA_bact"/>
    <property type="match status" value="1"/>
</dbReference>
<dbReference type="FunFam" id="3.40.50.300:FF:000050">
    <property type="entry name" value="DNA repair protein RadA"/>
    <property type="match status" value="1"/>
</dbReference>
<feature type="non-terminal residue" evidence="12">
    <location>
        <position position="1"/>
    </location>
</feature>
<dbReference type="InterPro" id="IPR008269">
    <property type="entry name" value="Lon_proteolytic"/>
</dbReference>
<protein>
    <recommendedName>
        <fullName evidence="11">RecA family profile 1 domain-containing protein</fullName>
    </recommendedName>
</protein>
<evidence type="ECO:0000313" key="12">
    <source>
        <dbReference type="EMBL" id="SUZ94258.1"/>
    </source>
</evidence>
<evidence type="ECO:0000256" key="6">
    <source>
        <dbReference type="ARBA" id="ARBA00022833"/>
    </source>
</evidence>
<keyword evidence="2" id="KW-0547">Nucleotide-binding</keyword>
<dbReference type="NCBIfam" id="TIGR00416">
    <property type="entry name" value="sms"/>
    <property type="match status" value="1"/>
</dbReference>
<dbReference type="GO" id="GO:0003684">
    <property type="term" value="F:damaged DNA binding"/>
    <property type="evidence" value="ECO:0007669"/>
    <property type="project" value="InterPro"/>
</dbReference>
<sequence>VKTAFLCSGCGNDFPKWHGQCPACNEWGTLSEFKISKRSKKTVSENRRKPASLAEILYKQSTERFSAKLQEVDRVLGGGLLKGSVILLGGNPGIGKSTLALQIVVGCGVPSLFVSAEESEDQVAMRAKRLNIQSDDLQISGENQIERIVEHVSLLKPELVIIDSIQTVFGMGIDSLPGSPTQIRESGQQLLQMAKQRGVSVIIIGHVTKEGVIAGPKMLEHMVDTVLYLEGDGRYDHRILRCVKNRFGATNEVGIFMMDEKGLMEVSNPSELFLEERSTNVAGTAIYPSLEGTRPILVEVQALVSTANFGTPQRNVNGFDYRRLSMLLAVLEKRMKIIMGTRDVFVNLVGGLKVNDPAADLGIISAVASSAMEKVIPPDFVLIGEVGLTGEVRSVGQLKKRLKEAKALGFTQALIPHSSKQSIKPLPKGLTVKPVSTVQEAFNILF</sequence>
<dbReference type="GO" id="GO:0004252">
    <property type="term" value="F:serine-type endopeptidase activity"/>
    <property type="evidence" value="ECO:0007669"/>
    <property type="project" value="InterPro"/>
</dbReference>
<dbReference type="GO" id="GO:0140664">
    <property type="term" value="F:ATP-dependent DNA damage sensor activity"/>
    <property type="evidence" value="ECO:0007669"/>
    <property type="project" value="InterPro"/>
</dbReference>
<evidence type="ECO:0000256" key="9">
    <source>
        <dbReference type="ARBA" id="ARBA00023125"/>
    </source>
</evidence>
<dbReference type="GO" id="GO:0000725">
    <property type="term" value="P:recombinational repair"/>
    <property type="evidence" value="ECO:0007669"/>
    <property type="project" value="TreeGrafter"/>
</dbReference>
<dbReference type="GO" id="GO:0008270">
    <property type="term" value="F:zinc ion binding"/>
    <property type="evidence" value="ECO:0007669"/>
    <property type="project" value="UniProtKB-KW"/>
</dbReference>
<keyword evidence="9" id="KW-0238">DNA-binding</keyword>
<dbReference type="SMART" id="SM00382">
    <property type="entry name" value="AAA"/>
    <property type="match status" value="1"/>
</dbReference>
<keyword evidence="3" id="KW-0227">DNA damage</keyword>
<dbReference type="InterPro" id="IPR020568">
    <property type="entry name" value="Ribosomal_Su5_D2-typ_SF"/>
</dbReference>
<evidence type="ECO:0000256" key="3">
    <source>
        <dbReference type="ARBA" id="ARBA00022763"/>
    </source>
</evidence>
<dbReference type="GO" id="GO:0005829">
    <property type="term" value="C:cytosol"/>
    <property type="evidence" value="ECO:0007669"/>
    <property type="project" value="TreeGrafter"/>
</dbReference>
<evidence type="ECO:0000256" key="7">
    <source>
        <dbReference type="ARBA" id="ARBA00022840"/>
    </source>
</evidence>
<keyword evidence="4" id="KW-0863">Zinc-finger</keyword>
<dbReference type="InterPro" id="IPR041166">
    <property type="entry name" value="Rubredoxin_2"/>
</dbReference>
<proteinExistence type="inferred from homology"/>
<keyword evidence="6" id="KW-0862">Zinc</keyword>
<dbReference type="SUPFAM" id="SSF54211">
    <property type="entry name" value="Ribosomal protein S5 domain 2-like"/>
    <property type="match status" value="1"/>
</dbReference>
<keyword evidence="10" id="KW-0234">DNA repair</keyword>
<dbReference type="InterPro" id="IPR020588">
    <property type="entry name" value="RecA_ATP-bd"/>
</dbReference>
<keyword evidence="1" id="KW-0479">Metal-binding</keyword>
<dbReference type="InterPro" id="IPR027417">
    <property type="entry name" value="P-loop_NTPase"/>
</dbReference>
<dbReference type="EMBL" id="UINC01002218">
    <property type="protein sequence ID" value="SUZ94258.1"/>
    <property type="molecule type" value="Genomic_DNA"/>
</dbReference>
<keyword evidence="5" id="KW-0378">Hydrolase</keyword>
<evidence type="ECO:0000256" key="2">
    <source>
        <dbReference type="ARBA" id="ARBA00022741"/>
    </source>
</evidence>
<feature type="domain" description="RecA family profile 1" evidence="11">
    <location>
        <begin position="61"/>
        <end position="207"/>
    </location>
</feature>